<keyword evidence="6" id="KW-0677">Repeat</keyword>
<comment type="subcellular location">
    <subcellularLocation>
        <location evidence="1">Mitochondrion inner membrane</location>
        <topology evidence="1">Multi-pass membrane protein</topology>
    </subcellularLocation>
</comment>
<sequence>MAAAVGSDRSGTLADGGDAAEAAGPARLKEQTSPSQPGPGPGSSSFHLLQQDPTRPLKILTAGGLAGAVSRTATAPVDRVKMLLQVQDGVRGLTVREGWDRMASEGTVKAFFRGNGTNVIKIAPETAIKLSFNDRIKDLVVKDRDRITPMQRMVCGALAGAVAQFAIYPLELIRTRLAVCPDGTYAGLSAAAASIWRTEGAYAFYRGLLPSLIGILPYAGVDIAAFEMLKEHMLTVYSGAPPPLAILGAGMVSSTIAQFASYPLALVRTRLQAQGYCGRPMKYTGMMDVMQKAWAREGLKGLYKGILPNLAKVAPAAGISWFVFEECKLFLGIDPRT</sequence>
<evidence type="ECO:0000256" key="9">
    <source>
        <dbReference type="ARBA" id="ARBA00022989"/>
    </source>
</evidence>
<dbReference type="GO" id="GO:0005743">
    <property type="term" value="C:mitochondrial inner membrane"/>
    <property type="evidence" value="ECO:0007669"/>
    <property type="project" value="UniProtKB-SubCell"/>
</dbReference>
<feature type="repeat" description="Solcar" evidence="12">
    <location>
        <begin position="54"/>
        <end position="139"/>
    </location>
</feature>
<keyword evidence="9" id="KW-1133">Transmembrane helix</keyword>
<dbReference type="EMBL" id="JALJOQ010000199">
    <property type="protein sequence ID" value="KAK9789970.1"/>
    <property type="molecule type" value="Genomic_DNA"/>
</dbReference>
<dbReference type="AlphaFoldDB" id="A0AAW1NMG7"/>
<keyword evidence="5" id="KW-0479">Metal-binding</keyword>
<feature type="repeat" description="Solcar" evidence="12">
    <location>
        <begin position="147"/>
        <end position="232"/>
    </location>
</feature>
<dbReference type="Proteomes" id="UP001465755">
    <property type="component" value="Unassembled WGS sequence"/>
</dbReference>
<feature type="compositionally biased region" description="Low complexity" evidence="14">
    <location>
        <begin position="15"/>
        <end position="26"/>
    </location>
</feature>
<keyword evidence="7" id="KW-0999">Mitochondrion inner membrane</keyword>
<dbReference type="SUPFAM" id="SSF103506">
    <property type="entry name" value="Mitochondrial carrier"/>
    <property type="match status" value="1"/>
</dbReference>
<dbReference type="GO" id="GO:0046872">
    <property type="term" value="F:metal ion binding"/>
    <property type="evidence" value="ECO:0007669"/>
    <property type="project" value="UniProtKB-KW"/>
</dbReference>
<keyword evidence="4 12" id="KW-0812">Transmembrane</keyword>
<gene>
    <name evidence="15" type="ORF">WJX73_009825</name>
</gene>
<keyword evidence="11 12" id="KW-0472">Membrane</keyword>
<dbReference type="PROSITE" id="PS50920">
    <property type="entry name" value="SOLCAR"/>
    <property type="match status" value="3"/>
</dbReference>
<evidence type="ECO:0000256" key="10">
    <source>
        <dbReference type="ARBA" id="ARBA00023128"/>
    </source>
</evidence>
<dbReference type="Pfam" id="PF00153">
    <property type="entry name" value="Mito_carr"/>
    <property type="match status" value="3"/>
</dbReference>
<evidence type="ECO:0000313" key="16">
    <source>
        <dbReference type="Proteomes" id="UP001465755"/>
    </source>
</evidence>
<reference evidence="15 16" key="1">
    <citation type="journal article" date="2024" name="Nat. Commun.">
        <title>Phylogenomics reveals the evolutionary origins of lichenization in chlorophyte algae.</title>
        <authorList>
            <person name="Puginier C."/>
            <person name="Libourel C."/>
            <person name="Otte J."/>
            <person name="Skaloud P."/>
            <person name="Haon M."/>
            <person name="Grisel S."/>
            <person name="Petersen M."/>
            <person name="Berrin J.G."/>
            <person name="Delaux P.M."/>
            <person name="Dal Grande F."/>
            <person name="Keller J."/>
        </authorList>
    </citation>
    <scope>NUCLEOTIDE SEQUENCE [LARGE SCALE GENOMIC DNA]</scope>
    <source>
        <strain evidence="15 16">SAG 2036</strain>
    </source>
</reference>
<dbReference type="PRINTS" id="PR00926">
    <property type="entry name" value="MITOCARRIER"/>
</dbReference>
<evidence type="ECO:0000256" key="5">
    <source>
        <dbReference type="ARBA" id="ARBA00022723"/>
    </source>
</evidence>
<evidence type="ECO:0000256" key="1">
    <source>
        <dbReference type="ARBA" id="ARBA00004448"/>
    </source>
</evidence>
<dbReference type="Gene3D" id="1.50.40.10">
    <property type="entry name" value="Mitochondrial carrier domain"/>
    <property type="match status" value="1"/>
</dbReference>
<evidence type="ECO:0000256" key="3">
    <source>
        <dbReference type="ARBA" id="ARBA00022448"/>
    </source>
</evidence>
<evidence type="ECO:0000256" key="6">
    <source>
        <dbReference type="ARBA" id="ARBA00022737"/>
    </source>
</evidence>
<dbReference type="PANTHER" id="PTHR24089">
    <property type="entry name" value="SOLUTE CARRIER FAMILY 25"/>
    <property type="match status" value="1"/>
</dbReference>
<dbReference type="InterPro" id="IPR002067">
    <property type="entry name" value="MCP"/>
</dbReference>
<evidence type="ECO:0000256" key="11">
    <source>
        <dbReference type="ARBA" id="ARBA00023136"/>
    </source>
</evidence>
<evidence type="ECO:0000256" key="2">
    <source>
        <dbReference type="ARBA" id="ARBA00006375"/>
    </source>
</evidence>
<evidence type="ECO:0000256" key="8">
    <source>
        <dbReference type="ARBA" id="ARBA00022837"/>
    </source>
</evidence>
<dbReference type="InterPro" id="IPR023395">
    <property type="entry name" value="MCP_dom_sf"/>
</dbReference>
<accession>A0AAW1NMG7</accession>
<evidence type="ECO:0000256" key="14">
    <source>
        <dbReference type="SAM" id="MobiDB-lite"/>
    </source>
</evidence>
<proteinExistence type="inferred from homology"/>
<evidence type="ECO:0000256" key="7">
    <source>
        <dbReference type="ARBA" id="ARBA00022792"/>
    </source>
</evidence>
<feature type="repeat" description="Solcar" evidence="12">
    <location>
        <begin position="241"/>
        <end position="330"/>
    </location>
</feature>
<dbReference type="FunFam" id="1.50.40.10:FF:000016">
    <property type="entry name" value="Solute carrier family 25 member 23"/>
    <property type="match status" value="1"/>
</dbReference>
<comment type="caution">
    <text evidence="15">The sequence shown here is derived from an EMBL/GenBank/DDBJ whole genome shotgun (WGS) entry which is preliminary data.</text>
</comment>
<keyword evidence="16" id="KW-1185">Reference proteome</keyword>
<evidence type="ECO:0000313" key="15">
    <source>
        <dbReference type="EMBL" id="KAK9789970.1"/>
    </source>
</evidence>
<evidence type="ECO:0000256" key="4">
    <source>
        <dbReference type="ARBA" id="ARBA00022692"/>
    </source>
</evidence>
<feature type="region of interest" description="Disordered" evidence="14">
    <location>
        <begin position="1"/>
        <end position="49"/>
    </location>
</feature>
<keyword evidence="10" id="KW-0496">Mitochondrion</keyword>
<comment type="similarity">
    <text evidence="2 13">Belongs to the mitochondrial carrier (TC 2.A.29) family.</text>
</comment>
<name>A0AAW1NMG7_9CHLO</name>
<protein>
    <submittedName>
        <fullName evidence="15">Uncharacterized protein</fullName>
    </submittedName>
</protein>
<keyword evidence="3 13" id="KW-0813">Transport</keyword>
<dbReference type="GO" id="GO:0055085">
    <property type="term" value="P:transmembrane transport"/>
    <property type="evidence" value="ECO:0007669"/>
    <property type="project" value="InterPro"/>
</dbReference>
<evidence type="ECO:0000256" key="12">
    <source>
        <dbReference type="PROSITE-ProRule" id="PRU00282"/>
    </source>
</evidence>
<evidence type="ECO:0000256" key="13">
    <source>
        <dbReference type="RuleBase" id="RU000488"/>
    </source>
</evidence>
<dbReference type="InterPro" id="IPR018108">
    <property type="entry name" value="MCP_transmembrane"/>
</dbReference>
<keyword evidence="8" id="KW-0106">Calcium</keyword>
<organism evidence="15 16">
    <name type="scientific">Symbiochloris irregularis</name>
    <dbReference type="NCBI Taxonomy" id="706552"/>
    <lineage>
        <taxon>Eukaryota</taxon>
        <taxon>Viridiplantae</taxon>
        <taxon>Chlorophyta</taxon>
        <taxon>core chlorophytes</taxon>
        <taxon>Trebouxiophyceae</taxon>
        <taxon>Trebouxiales</taxon>
        <taxon>Trebouxiaceae</taxon>
        <taxon>Symbiochloris</taxon>
    </lineage>
</organism>